<feature type="region of interest" description="Disordered" evidence="8">
    <location>
        <begin position="397"/>
        <end position="525"/>
    </location>
</feature>
<feature type="short sequence motif" description="Q motif" evidence="6">
    <location>
        <begin position="23"/>
        <end position="51"/>
    </location>
</feature>
<dbReference type="GO" id="GO:0003676">
    <property type="term" value="F:nucleic acid binding"/>
    <property type="evidence" value="ECO:0007669"/>
    <property type="project" value="InterPro"/>
</dbReference>
<feature type="domain" description="Helicase ATP-binding" evidence="9">
    <location>
        <begin position="54"/>
        <end position="229"/>
    </location>
</feature>
<dbReference type="InterPro" id="IPR001650">
    <property type="entry name" value="Helicase_C-like"/>
</dbReference>
<comment type="caution">
    <text evidence="12">The sequence shown here is derived from an EMBL/GenBank/DDBJ whole genome shotgun (WGS) entry which is preliminary data.</text>
</comment>
<dbReference type="SUPFAM" id="SSF52540">
    <property type="entry name" value="P-loop containing nucleoside triphosphate hydrolases"/>
    <property type="match status" value="1"/>
</dbReference>
<gene>
    <name evidence="12" type="ORF">BSTOLATCC_MIC16827</name>
</gene>
<evidence type="ECO:0000256" key="8">
    <source>
        <dbReference type="SAM" id="MobiDB-lite"/>
    </source>
</evidence>
<dbReference type="CDD" id="cd18787">
    <property type="entry name" value="SF2_C_DEAD"/>
    <property type="match status" value="1"/>
</dbReference>
<dbReference type="InterPro" id="IPR014001">
    <property type="entry name" value="Helicase_ATP-bd"/>
</dbReference>
<evidence type="ECO:0000259" key="11">
    <source>
        <dbReference type="PROSITE" id="PS51195"/>
    </source>
</evidence>
<evidence type="ECO:0000256" key="3">
    <source>
        <dbReference type="ARBA" id="ARBA00022801"/>
    </source>
</evidence>
<reference evidence="12" key="1">
    <citation type="submission" date="2021-09" db="EMBL/GenBank/DDBJ databases">
        <authorList>
            <consortium name="AG Swart"/>
            <person name="Singh M."/>
            <person name="Singh A."/>
            <person name="Seah K."/>
            <person name="Emmerich C."/>
        </authorList>
    </citation>
    <scope>NUCLEOTIDE SEQUENCE</scope>
    <source>
        <strain evidence="12">ATCC30299</strain>
    </source>
</reference>
<keyword evidence="5 7" id="KW-0067">ATP-binding</keyword>
<organism evidence="12 13">
    <name type="scientific">Blepharisma stoltei</name>
    <dbReference type="NCBI Taxonomy" id="1481888"/>
    <lineage>
        <taxon>Eukaryota</taxon>
        <taxon>Sar</taxon>
        <taxon>Alveolata</taxon>
        <taxon>Ciliophora</taxon>
        <taxon>Postciliodesmatophora</taxon>
        <taxon>Heterotrichea</taxon>
        <taxon>Heterotrichida</taxon>
        <taxon>Blepharismidae</taxon>
        <taxon>Blepharisma</taxon>
    </lineage>
</organism>
<keyword evidence="3 7" id="KW-0378">Hydrolase</keyword>
<dbReference type="Pfam" id="PF00271">
    <property type="entry name" value="Helicase_C"/>
    <property type="match status" value="1"/>
</dbReference>
<dbReference type="AlphaFoldDB" id="A0AAU9J4P0"/>
<evidence type="ECO:0000313" key="13">
    <source>
        <dbReference type="Proteomes" id="UP001162131"/>
    </source>
</evidence>
<comment type="similarity">
    <text evidence="7">Belongs to the DEAD box helicase family.</text>
</comment>
<dbReference type="Proteomes" id="UP001162131">
    <property type="component" value="Unassembled WGS sequence"/>
</dbReference>
<accession>A0AAU9J4P0</accession>
<evidence type="ECO:0000256" key="7">
    <source>
        <dbReference type="RuleBase" id="RU000492"/>
    </source>
</evidence>
<dbReference type="InterPro" id="IPR014014">
    <property type="entry name" value="RNA_helicase_DEAD_Q_motif"/>
</dbReference>
<dbReference type="GO" id="GO:0005524">
    <property type="term" value="F:ATP binding"/>
    <property type="evidence" value="ECO:0007669"/>
    <property type="project" value="UniProtKB-KW"/>
</dbReference>
<evidence type="ECO:0000256" key="2">
    <source>
        <dbReference type="ARBA" id="ARBA00022741"/>
    </source>
</evidence>
<dbReference type="SMART" id="SM00487">
    <property type="entry name" value="DEXDc"/>
    <property type="match status" value="1"/>
</dbReference>
<evidence type="ECO:0000256" key="5">
    <source>
        <dbReference type="ARBA" id="ARBA00022840"/>
    </source>
</evidence>
<sequence length="525" mass="59596">MLKIMRLARYFSAIPESTIKTASSFEQFNLPKYILDVFKEAGYTEPTPIQAMTWPIIMKGKDLVGIAKTGSGKTMGFLVPSLLHIKSKPPVQRGDGPRVLVLSPTRELACQIGAECELFEQKSQTTSVCVYGGANKWLQARKLRLNPETIIATPGRLIDFIDSKETTVKNVSYLVLDEADRMLDMGFEPQIREILKTIRADHQTLMFTATWPKEIIGLARDFLSTPEEIRIGSEDLTANPDIEQTFEFIHSESEKFSKLLEVCHHHKNEKILIFCDTKMECQRVADKLKHRSIKAEELHGDKEQYDRDLVMKSYKKGEIDIVVATDVASRGLDVKDIKLVINYSMPRETVSYVHRIGRTGRAGAKGKALTFYSIENPKIAKELIKILQTAGQPVPPELKDYAGGSSPSSFSRSSTSSSNLKRSRSADFSDEDSGRKSSRSRFSEEPIKRRAAKPQLDEEGEGEEEETRKPKISRANFDEDEFEERKPRRTRSRLSLNEEEDTQIGQESSTKKRVSSYRRREDEDE</sequence>
<keyword evidence="13" id="KW-1185">Reference proteome</keyword>
<feature type="compositionally biased region" description="Basic and acidic residues" evidence="8">
    <location>
        <begin position="424"/>
        <end position="448"/>
    </location>
</feature>
<evidence type="ECO:0000259" key="10">
    <source>
        <dbReference type="PROSITE" id="PS51194"/>
    </source>
</evidence>
<dbReference type="Gene3D" id="3.40.50.300">
    <property type="entry name" value="P-loop containing nucleotide triphosphate hydrolases"/>
    <property type="match status" value="2"/>
</dbReference>
<proteinExistence type="inferred from homology"/>
<dbReference type="InterPro" id="IPR027417">
    <property type="entry name" value="P-loop_NTPase"/>
</dbReference>
<keyword evidence="4 7" id="KW-0347">Helicase</keyword>
<dbReference type="GO" id="GO:0016787">
    <property type="term" value="F:hydrolase activity"/>
    <property type="evidence" value="ECO:0007669"/>
    <property type="project" value="UniProtKB-KW"/>
</dbReference>
<dbReference type="FunFam" id="3.40.50.300:FF:000008">
    <property type="entry name" value="ATP-dependent RNA helicase RhlB"/>
    <property type="match status" value="1"/>
</dbReference>
<evidence type="ECO:0000256" key="4">
    <source>
        <dbReference type="ARBA" id="ARBA00022806"/>
    </source>
</evidence>
<evidence type="ECO:0000313" key="12">
    <source>
        <dbReference type="EMBL" id="CAG9316722.1"/>
    </source>
</evidence>
<dbReference type="PROSITE" id="PS51195">
    <property type="entry name" value="Q_MOTIF"/>
    <property type="match status" value="1"/>
</dbReference>
<feature type="domain" description="Helicase C-terminal" evidence="10">
    <location>
        <begin position="241"/>
        <end position="402"/>
    </location>
</feature>
<dbReference type="PANTHER" id="PTHR47958">
    <property type="entry name" value="ATP-DEPENDENT RNA HELICASE DBP3"/>
    <property type="match status" value="1"/>
</dbReference>
<dbReference type="EC" id="3.6.4.13" evidence="1"/>
<keyword evidence="2 7" id="KW-0547">Nucleotide-binding</keyword>
<evidence type="ECO:0000259" key="9">
    <source>
        <dbReference type="PROSITE" id="PS51192"/>
    </source>
</evidence>
<dbReference type="SMART" id="SM00490">
    <property type="entry name" value="HELICc"/>
    <property type="match status" value="1"/>
</dbReference>
<dbReference type="EMBL" id="CAJZBQ010000016">
    <property type="protein sequence ID" value="CAG9316722.1"/>
    <property type="molecule type" value="Genomic_DNA"/>
</dbReference>
<dbReference type="GO" id="GO:0003724">
    <property type="term" value="F:RNA helicase activity"/>
    <property type="evidence" value="ECO:0007669"/>
    <property type="project" value="UniProtKB-EC"/>
</dbReference>
<evidence type="ECO:0000256" key="6">
    <source>
        <dbReference type="PROSITE-ProRule" id="PRU00552"/>
    </source>
</evidence>
<evidence type="ECO:0000256" key="1">
    <source>
        <dbReference type="ARBA" id="ARBA00012552"/>
    </source>
</evidence>
<name>A0AAU9J4P0_9CILI</name>
<feature type="compositionally biased region" description="Low complexity" evidence="8">
    <location>
        <begin position="405"/>
        <end position="420"/>
    </location>
</feature>
<dbReference type="InterPro" id="IPR011545">
    <property type="entry name" value="DEAD/DEAH_box_helicase_dom"/>
</dbReference>
<dbReference type="PROSITE" id="PS51192">
    <property type="entry name" value="HELICASE_ATP_BIND_1"/>
    <property type="match status" value="1"/>
</dbReference>
<feature type="domain" description="DEAD-box RNA helicase Q" evidence="11">
    <location>
        <begin position="23"/>
        <end position="51"/>
    </location>
</feature>
<dbReference type="PROSITE" id="PS00039">
    <property type="entry name" value="DEAD_ATP_HELICASE"/>
    <property type="match status" value="1"/>
</dbReference>
<protein>
    <recommendedName>
        <fullName evidence="1">RNA helicase</fullName>
        <ecNumber evidence="1">3.6.4.13</ecNumber>
    </recommendedName>
</protein>
<dbReference type="PROSITE" id="PS51194">
    <property type="entry name" value="HELICASE_CTER"/>
    <property type="match status" value="1"/>
</dbReference>
<dbReference type="InterPro" id="IPR000629">
    <property type="entry name" value="RNA-helicase_DEAD-box_CS"/>
</dbReference>
<dbReference type="Pfam" id="PF00270">
    <property type="entry name" value="DEAD"/>
    <property type="match status" value="1"/>
</dbReference>